<protein>
    <submittedName>
        <fullName evidence="1">Uncharacterized protein</fullName>
    </submittedName>
</protein>
<dbReference type="EMBL" id="JAIWYP010000006">
    <property type="protein sequence ID" value="KAH3806966.1"/>
    <property type="molecule type" value="Genomic_DNA"/>
</dbReference>
<dbReference type="Proteomes" id="UP000828390">
    <property type="component" value="Unassembled WGS sequence"/>
</dbReference>
<evidence type="ECO:0000313" key="2">
    <source>
        <dbReference type="Proteomes" id="UP000828390"/>
    </source>
</evidence>
<dbReference type="AlphaFoldDB" id="A0A9D4G193"/>
<proteinExistence type="predicted"/>
<sequence>MAGWDLGVTGFCVVGLRDGRVGPRGYKVLCSKTQGGQGWDLGVTGFCVEGLKERV</sequence>
<accession>A0A9D4G193</accession>
<reference evidence="1" key="1">
    <citation type="journal article" date="2019" name="bioRxiv">
        <title>The Genome of the Zebra Mussel, Dreissena polymorpha: A Resource for Invasive Species Research.</title>
        <authorList>
            <person name="McCartney M.A."/>
            <person name="Auch B."/>
            <person name="Kono T."/>
            <person name="Mallez S."/>
            <person name="Zhang Y."/>
            <person name="Obille A."/>
            <person name="Becker A."/>
            <person name="Abrahante J.E."/>
            <person name="Garbe J."/>
            <person name="Badalamenti J.P."/>
            <person name="Herman A."/>
            <person name="Mangelson H."/>
            <person name="Liachko I."/>
            <person name="Sullivan S."/>
            <person name="Sone E.D."/>
            <person name="Koren S."/>
            <person name="Silverstein K.A.T."/>
            <person name="Beckman K.B."/>
            <person name="Gohl D.M."/>
        </authorList>
    </citation>
    <scope>NUCLEOTIDE SEQUENCE</scope>
    <source>
        <strain evidence="1">Duluth1</strain>
        <tissue evidence="1">Whole animal</tissue>
    </source>
</reference>
<keyword evidence="2" id="KW-1185">Reference proteome</keyword>
<comment type="caution">
    <text evidence="1">The sequence shown here is derived from an EMBL/GenBank/DDBJ whole genome shotgun (WGS) entry which is preliminary data.</text>
</comment>
<evidence type="ECO:0000313" key="1">
    <source>
        <dbReference type="EMBL" id="KAH3806966.1"/>
    </source>
</evidence>
<reference evidence="1" key="2">
    <citation type="submission" date="2020-11" db="EMBL/GenBank/DDBJ databases">
        <authorList>
            <person name="McCartney M.A."/>
            <person name="Auch B."/>
            <person name="Kono T."/>
            <person name="Mallez S."/>
            <person name="Becker A."/>
            <person name="Gohl D.M."/>
            <person name="Silverstein K.A.T."/>
            <person name="Koren S."/>
            <person name="Bechman K.B."/>
            <person name="Herman A."/>
            <person name="Abrahante J.E."/>
            <person name="Garbe J."/>
        </authorList>
    </citation>
    <scope>NUCLEOTIDE SEQUENCE</scope>
    <source>
        <strain evidence="1">Duluth1</strain>
        <tissue evidence="1">Whole animal</tissue>
    </source>
</reference>
<name>A0A9D4G193_DREPO</name>
<gene>
    <name evidence="1" type="ORF">DPMN_135296</name>
</gene>
<organism evidence="1 2">
    <name type="scientific">Dreissena polymorpha</name>
    <name type="common">Zebra mussel</name>
    <name type="synonym">Mytilus polymorpha</name>
    <dbReference type="NCBI Taxonomy" id="45954"/>
    <lineage>
        <taxon>Eukaryota</taxon>
        <taxon>Metazoa</taxon>
        <taxon>Spiralia</taxon>
        <taxon>Lophotrochozoa</taxon>
        <taxon>Mollusca</taxon>
        <taxon>Bivalvia</taxon>
        <taxon>Autobranchia</taxon>
        <taxon>Heteroconchia</taxon>
        <taxon>Euheterodonta</taxon>
        <taxon>Imparidentia</taxon>
        <taxon>Neoheterodontei</taxon>
        <taxon>Myida</taxon>
        <taxon>Dreissenoidea</taxon>
        <taxon>Dreissenidae</taxon>
        <taxon>Dreissena</taxon>
    </lineage>
</organism>